<dbReference type="AlphaFoldDB" id="A0A975P490"/>
<keyword evidence="3" id="KW-1185">Reference proteome</keyword>
<organism evidence="2 3">
    <name type="scientific">Bradyrhizobium sediminis</name>
    <dbReference type="NCBI Taxonomy" id="2840469"/>
    <lineage>
        <taxon>Bacteria</taxon>
        <taxon>Pseudomonadati</taxon>
        <taxon>Pseudomonadota</taxon>
        <taxon>Alphaproteobacteria</taxon>
        <taxon>Hyphomicrobiales</taxon>
        <taxon>Nitrobacteraceae</taxon>
        <taxon>Bradyrhizobium</taxon>
    </lineage>
</organism>
<gene>
    <name evidence="2" type="ORF">KMZ93_22690</name>
</gene>
<dbReference type="EMBL" id="CP076136">
    <property type="protein sequence ID" value="QWG26111.1"/>
    <property type="molecule type" value="Genomic_DNA"/>
</dbReference>
<name>A0A975P490_9BRAD</name>
<sequence>MEKTDILRTICGYLQDRFPALATVDATTPLLESGAIDSLGFLELMTFLSDEFGIELEDEDFDASNLETAGQLAGFVERKL</sequence>
<dbReference type="Pfam" id="PF00550">
    <property type="entry name" value="PP-binding"/>
    <property type="match status" value="1"/>
</dbReference>
<protein>
    <submittedName>
        <fullName evidence="2">Acyl carrier protein</fullName>
    </submittedName>
</protein>
<evidence type="ECO:0000313" key="3">
    <source>
        <dbReference type="Proteomes" id="UP000676951"/>
    </source>
</evidence>
<dbReference type="Gene3D" id="1.10.1200.10">
    <property type="entry name" value="ACP-like"/>
    <property type="match status" value="1"/>
</dbReference>
<dbReference type="SUPFAM" id="SSF47336">
    <property type="entry name" value="ACP-like"/>
    <property type="match status" value="1"/>
</dbReference>
<proteinExistence type="predicted"/>
<feature type="domain" description="Carrier" evidence="1">
    <location>
        <begin position="1"/>
        <end position="80"/>
    </location>
</feature>
<evidence type="ECO:0000313" key="2">
    <source>
        <dbReference type="EMBL" id="QWG26111.1"/>
    </source>
</evidence>
<reference evidence="2 3" key="1">
    <citation type="submission" date="2021-06" db="EMBL/GenBank/DDBJ databases">
        <title>Bradyrhizobium sp. S2-11-4 Genome sequencing.</title>
        <authorList>
            <person name="Jin L."/>
        </authorList>
    </citation>
    <scope>NUCLEOTIDE SEQUENCE [LARGE SCALE GENOMIC DNA]</scope>
    <source>
        <strain evidence="2 3">S2-11-4</strain>
    </source>
</reference>
<dbReference type="InterPro" id="IPR009081">
    <property type="entry name" value="PP-bd_ACP"/>
</dbReference>
<dbReference type="Proteomes" id="UP000676951">
    <property type="component" value="Chromosome"/>
</dbReference>
<dbReference type="InterPro" id="IPR036736">
    <property type="entry name" value="ACP-like_sf"/>
</dbReference>
<evidence type="ECO:0000259" key="1">
    <source>
        <dbReference type="PROSITE" id="PS50075"/>
    </source>
</evidence>
<accession>A0A975P490</accession>
<dbReference type="PROSITE" id="PS50075">
    <property type="entry name" value="CARRIER"/>
    <property type="match status" value="1"/>
</dbReference>